<sequence>MKSFFFYIFLSLFLLTGCHSETSRDDVQKQTAKARKALQNVREELEDALETQADYLEDRHAYGIQVLQDSIKSINAKIDQLKEANAGGTSTGQQDVNAAITKLEQARVRVDDQLTEVRRRKPEDYDRLQRRMEKSLKELEEALDELQSDLPTVAQQD</sequence>
<gene>
    <name evidence="2" type="ORF">SAMN05421823_10795</name>
</gene>
<dbReference type="RefSeq" id="WP_089684375.1">
    <property type="nucleotide sequence ID" value="NZ_FNFO01000007.1"/>
</dbReference>
<evidence type="ECO:0000256" key="1">
    <source>
        <dbReference type="SAM" id="Coils"/>
    </source>
</evidence>
<dbReference type="EMBL" id="FNFO01000007">
    <property type="protein sequence ID" value="SDL62985.1"/>
    <property type="molecule type" value="Genomic_DNA"/>
</dbReference>
<proteinExistence type="predicted"/>
<accession>A0A1G9LN88</accession>
<keyword evidence="3" id="KW-1185">Reference proteome</keyword>
<keyword evidence="1" id="KW-0175">Coiled coil</keyword>
<organism evidence="2 3">
    <name type="scientific">Catalinimonas alkaloidigena</name>
    <dbReference type="NCBI Taxonomy" id="1075417"/>
    <lineage>
        <taxon>Bacteria</taxon>
        <taxon>Pseudomonadati</taxon>
        <taxon>Bacteroidota</taxon>
        <taxon>Cytophagia</taxon>
        <taxon>Cytophagales</taxon>
        <taxon>Catalimonadaceae</taxon>
        <taxon>Catalinimonas</taxon>
    </lineage>
</organism>
<feature type="coiled-coil region" evidence="1">
    <location>
        <begin position="24"/>
        <end position="156"/>
    </location>
</feature>
<dbReference type="STRING" id="1075417.SAMN05421823_10795"/>
<dbReference type="PROSITE" id="PS51257">
    <property type="entry name" value="PROKAR_LIPOPROTEIN"/>
    <property type="match status" value="1"/>
</dbReference>
<reference evidence="2 3" key="1">
    <citation type="submission" date="2016-10" db="EMBL/GenBank/DDBJ databases">
        <authorList>
            <person name="de Groot N.N."/>
        </authorList>
    </citation>
    <scope>NUCLEOTIDE SEQUENCE [LARGE SCALE GENOMIC DNA]</scope>
    <source>
        <strain evidence="2 3">DSM 25186</strain>
    </source>
</reference>
<dbReference type="AlphaFoldDB" id="A0A1G9LN88"/>
<dbReference type="Proteomes" id="UP000198510">
    <property type="component" value="Unassembled WGS sequence"/>
</dbReference>
<protein>
    <submittedName>
        <fullName evidence="2">Uncharacterized protein</fullName>
    </submittedName>
</protein>
<name>A0A1G9LN88_9BACT</name>
<evidence type="ECO:0000313" key="2">
    <source>
        <dbReference type="EMBL" id="SDL62985.1"/>
    </source>
</evidence>
<evidence type="ECO:0000313" key="3">
    <source>
        <dbReference type="Proteomes" id="UP000198510"/>
    </source>
</evidence>